<evidence type="ECO:0000256" key="6">
    <source>
        <dbReference type="ARBA" id="ARBA00023170"/>
    </source>
</evidence>
<feature type="transmembrane region" description="Helical" evidence="9">
    <location>
        <begin position="263"/>
        <end position="287"/>
    </location>
</feature>
<reference evidence="11" key="1">
    <citation type="thesis" date="2020" institute="ProQuest LLC" country="789 East Eisenhower Parkway, Ann Arbor, MI, USA">
        <title>Comparative Genomics and Chromosome Evolution.</title>
        <authorList>
            <person name="Mudd A.B."/>
        </authorList>
    </citation>
    <scope>NUCLEOTIDE SEQUENCE</scope>
    <source>
        <strain evidence="11">Female2</strain>
        <tissue evidence="11">Blood</tissue>
    </source>
</reference>
<keyword evidence="5 9" id="KW-0472">Membrane</keyword>
<protein>
    <recommendedName>
        <fullName evidence="10">G-protein coupled receptors family 1 profile domain-containing protein</fullName>
    </recommendedName>
</protein>
<feature type="transmembrane region" description="Helical" evidence="9">
    <location>
        <begin position="25"/>
        <end position="55"/>
    </location>
</feature>
<comment type="caution">
    <text evidence="11">The sequence shown here is derived from an EMBL/GenBank/DDBJ whole genome shotgun (WGS) entry which is preliminary data.</text>
</comment>
<evidence type="ECO:0000313" key="12">
    <source>
        <dbReference type="Proteomes" id="UP000812440"/>
    </source>
</evidence>
<feature type="transmembrane region" description="Helical" evidence="9">
    <location>
        <begin position="148"/>
        <end position="170"/>
    </location>
</feature>
<evidence type="ECO:0000256" key="3">
    <source>
        <dbReference type="ARBA" id="ARBA00022989"/>
    </source>
</evidence>
<evidence type="ECO:0000256" key="9">
    <source>
        <dbReference type="SAM" id="Phobius"/>
    </source>
</evidence>
<evidence type="ECO:0000259" key="10">
    <source>
        <dbReference type="PROSITE" id="PS50262"/>
    </source>
</evidence>
<dbReference type="Pfam" id="PF00001">
    <property type="entry name" value="7tm_1"/>
    <property type="match status" value="1"/>
</dbReference>
<dbReference type="AlphaFoldDB" id="A0A8T2JFU5"/>
<dbReference type="PROSITE" id="PS00237">
    <property type="entry name" value="G_PROTEIN_RECEP_F1_1"/>
    <property type="match status" value="1"/>
</dbReference>
<dbReference type="InterPro" id="IPR026234">
    <property type="entry name" value="MRGPCRFAMILY"/>
</dbReference>
<feature type="domain" description="G-protein coupled receptors family 1 profile" evidence="10">
    <location>
        <begin position="45"/>
        <end position="284"/>
    </location>
</feature>
<dbReference type="PANTHER" id="PTHR11334">
    <property type="entry name" value="MAS-RELATED G-PROTEIN COUPLED RECEPTOR"/>
    <property type="match status" value="1"/>
</dbReference>
<comment type="similarity">
    <text evidence="8">Belongs to the G-protein coupled receptor 1 family.</text>
</comment>
<dbReference type="PANTHER" id="PTHR11334:SF65">
    <property type="entry name" value="MAS-RELATED G-PROTEIN COUPLED RECEPTOR MEMBER D"/>
    <property type="match status" value="1"/>
</dbReference>
<evidence type="ECO:0000256" key="8">
    <source>
        <dbReference type="RuleBase" id="RU000688"/>
    </source>
</evidence>
<keyword evidence="7 8" id="KW-0807">Transducer</keyword>
<keyword evidence="3 9" id="KW-1133">Transmembrane helix</keyword>
<feature type="transmembrane region" description="Helical" evidence="9">
    <location>
        <begin position="190"/>
        <end position="213"/>
    </location>
</feature>
<dbReference type="InterPro" id="IPR000276">
    <property type="entry name" value="GPCR_Rhodpsn"/>
</dbReference>
<feature type="transmembrane region" description="Helical" evidence="9">
    <location>
        <begin position="62"/>
        <end position="84"/>
    </location>
</feature>
<organism evidence="11 12">
    <name type="scientific">Hymenochirus boettgeri</name>
    <name type="common">Congo dwarf clawed frog</name>
    <dbReference type="NCBI Taxonomy" id="247094"/>
    <lineage>
        <taxon>Eukaryota</taxon>
        <taxon>Metazoa</taxon>
        <taxon>Chordata</taxon>
        <taxon>Craniata</taxon>
        <taxon>Vertebrata</taxon>
        <taxon>Euteleostomi</taxon>
        <taxon>Amphibia</taxon>
        <taxon>Batrachia</taxon>
        <taxon>Anura</taxon>
        <taxon>Pipoidea</taxon>
        <taxon>Pipidae</taxon>
        <taxon>Pipinae</taxon>
        <taxon>Hymenochirus</taxon>
    </lineage>
</organism>
<feature type="transmembrane region" description="Helical" evidence="9">
    <location>
        <begin position="225"/>
        <end position="251"/>
    </location>
</feature>
<dbReference type="OrthoDB" id="9631784at2759"/>
<evidence type="ECO:0000313" key="11">
    <source>
        <dbReference type="EMBL" id="KAG8442437.1"/>
    </source>
</evidence>
<evidence type="ECO:0000256" key="2">
    <source>
        <dbReference type="ARBA" id="ARBA00022692"/>
    </source>
</evidence>
<comment type="subcellular location">
    <subcellularLocation>
        <location evidence="1">Membrane</location>
        <topology evidence="1">Multi-pass membrane protein</topology>
    </subcellularLocation>
</comment>
<dbReference type="FunFam" id="1.20.1070.10:FF:000533">
    <property type="entry name" value="MAS1 proto-oncogene-like, G protein-coupled receptor"/>
    <property type="match status" value="1"/>
</dbReference>
<dbReference type="SUPFAM" id="SSF81321">
    <property type="entry name" value="Family A G protein-coupled receptor-like"/>
    <property type="match status" value="1"/>
</dbReference>
<dbReference type="Proteomes" id="UP000812440">
    <property type="component" value="Chromosome 6"/>
</dbReference>
<feature type="transmembrane region" description="Helical" evidence="9">
    <location>
        <begin position="104"/>
        <end position="128"/>
    </location>
</feature>
<keyword evidence="4 8" id="KW-0297">G-protein coupled receptor</keyword>
<keyword evidence="6 8" id="KW-0675">Receptor</keyword>
<dbReference type="InterPro" id="IPR017452">
    <property type="entry name" value="GPCR_Rhodpsn_7TM"/>
</dbReference>
<proteinExistence type="inferred from homology"/>
<dbReference type="GO" id="GO:0004930">
    <property type="term" value="F:G protein-coupled receptor activity"/>
    <property type="evidence" value="ECO:0007669"/>
    <property type="project" value="UniProtKB-KW"/>
</dbReference>
<keyword evidence="12" id="KW-1185">Reference proteome</keyword>
<name>A0A8T2JFU5_9PIPI</name>
<dbReference type="GO" id="GO:0005886">
    <property type="term" value="C:plasma membrane"/>
    <property type="evidence" value="ECO:0007669"/>
    <property type="project" value="TreeGrafter"/>
</dbReference>
<sequence>MTFNSTNTSDLNGTYLEGGFDPNAYIHFTVAAAVCIGLCLIGIMGNVIVFWYLFFWIQRNKYTVYIINLAVADFICLLFIALLLMVNINTLIGTNPDFNGKDKLYLFLEIIYDFSFYSGMFILTAISIERCISVCFPIWYQRNRPKNLSAIICACLWILGATESLIANLACSEEDFVIQTPACTGVQIMTFVLNICICLPLMMISSFILLITIKRTYRQRYPSRLYILSVISAVFVFILSVTPITLLWFLMYFKFSQSPVLIVGHYFASMYCTALTSTANPYIYFIVGRQWKHKSKYSIYIAFISVFTTEEEDVKDLT</sequence>
<evidence type="ECO:0000256" key="7">
    <source>
        <dbReference type="ARBA" id="ARBA00023224"/>
    </source>
</evidence>
<evidence type="ECO:0000256" key="4">
    <source>
        <dbReference type="ARBA" id="ARBA00023040"/>
    </source>
</evidence>
<dbReference type="EMBL" id="JAACNH010000005">
    <property type="protein sequence ID" value="KAG8442437.1"/>
    <property type="molecule type" value="Genomic_DNA"/>
</dbReference>
<dbReference type="PRINTS" id="PR00237">
    <property type="entry name" value="GPCRRHODOPSN"/>
</dbReference>
<accession>A0A8T2JFU5</accession>
<evidence type="ECO:0000256" key="1">
    <source>
        <dbReference type="ARBA" id="ARBA00004141"/>
    </source>
</evidence>
<dbReference type="PROSITE" id="PS50262">
    <property type="entry name" value="G_PROTEIN_RECEP_F1_2"/>
    <property type="match status" value="1"/>
</dbReference>
<keyword evidence="2 8" id="KW-0812">Transmembrane</keyword>
<dbReference type="Gene3D" id="1.20.1070.10">
    <property type="entry name" value="Rhodopsin 7-helix transmembrane proteins"/>
    <property type="match status" value="1"/>
</dbReference>
<gene>
    <name evidence="11" type="ORF">GDO86_011281</name>
</gene>
<dbReference type="PRINTS" id="PR02108">
    <property type="entry name" value="MRGPCRFAMILY"/>
</dbReference>
<evidence type="ECO:0000256" key="5">
    <source>
        <dbReference type="ARBA" id="ARBA00023136"/>
    </source>
</evidence>